<feature type="transmembrane region" description="Helical" evidence="1">
    <location>
        <begin position="12"/>
        <end position="35"/>
    </location>
</feature>
<keyword evidence="1" id="KW-0812">Transmembrane</keyword>
<sequence>MFHTSVCAHHATFFWLLSCGANSLMACYVLICIVVQPFKVCQNSSITVLN</sequence>
<proteinExistence type="predicted"/>
<reference evidence="2" key="2">
    <citation type="journal article" date="2015" name="Data Brief">
        <title>Shoot transcriptome of the giant reed, Arundo donax.</title>
        <authorList>
            <person name="Barrero R.A."/>
            <person name="Guerrero F.D."/>
            <person name="Moolhuijzen P."/>
            <person name="Goolsby J.A."/>
            <person name="Tidwell J."/>
            <person name="Bellgard S.E."/>
            <person name="Bellgard M.I."/>
        </authorList>
    </citation>
    <scope>NUCLEOTIDE SEQUENCE</scope>
    <source>
        <tissue evidence="2">Shoot tissue taken approximately 20 cm above the soil surface</tissue>
    </source>
</reference>
<keyword evidence="1" id="KW-0472">Membrane</keyword>
<organism evidence="2">
    <name type="scientific">Arundo donax</name>
    <name type="common">Giant reed</name>
    <name type="synonym">Donax arundinaceus</name>
    <dbReference type="NCBI Taxonomy" id="35708"/>
    <lineage>
        <taxon>Eukaryota</taxon>
        <taxon>Viridiplantae</taxon>
        <taxon>Streptophyta</taxon>
        <taxon>Embryophyta</taxon>
        <taxon>Tracheophyta</taxon>
        <taxon>Spermatophyta</taxon>
        <taxon>Magnoliopsida</taxon>
        <taxon>Liliopsida</taxon>
        <taxon>Poales</taxon>
        <taxon>Poaceae</taxon>
        <taxon>PACMAD clade</taxon>
        <taxon>Arundinoideae</taxon>
        <taxon>Arundineae</taxon>
        <taxon>Arundo</taxon>
    </lineage>
</organism>
<evidence type="ECO:0000313" key="2">
    <source>
        <dbReference type="EMBL" id="JAD52350.1"/>
    </source>
</evidence>
<dbReference type="AlphaFoldDB" id="A0A0A9ATU1"/>
<name>A0A0A9ATU1_ARUDO</name>
<dbReference type="EMBL" id="GBRH01245545">
    <property type="protein sequence ID" value="JAD52350.1"/>
    <property type="molecule type" value="Transcribed_RNA"/>
</dbReference>
<reference evidence="2" key="1">
    <citation type="submission" date="2014-09" db="EMBL/GenBank/DDBJ databases">
        <authorList>
            <person name="Magalhaes I.L.F."/>
            <person name="Oliveira U."/>
            <person name="Santos F.R."/>
            <person name="Vidigal T.H.D.A."/>
            <person name="Brescovit A.D."/>
            <person name="Santos A.J."/>
        </authorList>
    </citation>
    <scope>NUCLEOTIDE SEQUENCE</scope>
    <source>
        <tissue evidence="2">Shoot tissue taken approximately 20 cm above the soil surface</tissue>
    </source>
</reference>
<accession>A0A0A9ATU1</accession>
<keyword evidence="1" id="KW-1133">Transmembrane helix</keyword>
<evidence type="ECO:0000256" key="1">
    <source>
        <dbReference type="SAM" id="Phobius"/>
    </source>
</evidence>
<protein>
    <submittedName>
        <fullName evidence="2">Uncharacterized protein</fullName>
    </submittedName>
</protein>